<name>A0ABN8Q797_9CNID</name>
<dbReference type="SMART" id="SM00248">
    <property type="entry name" value="ANK"/>
    <property type="match status" value="3"/>
</dbReference>
<dbReference type="PANTHER" id="PTHR24201">
    <property type="entry name" value="ANK_REP_REGION DOMAIN-CONTAINING PROTEIN"/>
    <property type="match status" value="1"/>
</dbReference>
<sequence length="694" mass="78551">MSEPSTLGKQEKCCKCRISSGPHDLVPNDLHYAACTGNVQLVAKLMQNELSDQPDKSHRCCSKFQTGYTPMHCAAFGGHYDCLKLLLSQPQGKPNTADPVDGRTPVHLVCWKGHADCLKLLLGNGGNLHLRDHKGNTPIALARDYACLSIILLHLLDYLVTSEEASQKAVVSEAVVHVWFRLHSEYGVIPDLESCDIDEIDRACAPLVCYAETAEIPEPEEATNLQSKRKIPEEHASQCLPKVEESQVPWLHFEELVLKCRESADFPPCVQKDKLKQMIDVDETFERMLNFYHNRGLIILPEKLITAENQSSEIKDLVVVKPQYLVDLITSLSKEPNPLVFAQRYKHLSKKLQDKCITDIDQKQIFRDPASPVAEIVRSLEEFGLLCPISKLPQVTEPKSHGEVHDIETRIGKGECLKRKWKRLCEENWTDICDSDKVLVFDFYRSLPPSLFQYFIDRIAVESKRSYGMRPIKAKEMAIFSFGDSFFFLAETCPKFNQINISARYKNGKKLHELFTTLMTIMSEICQHQFSSLKFGFGPICPIKQCPGLSYHGKDLQSNSSSEVSDDELNGNSTCDDWADDSLVLGGREIRPHVICIDPAESSRPLWCNSTPIHEFEAIKEWLITTVIENIQTENEKQEECAFQVLRKWSVSKGSKATVHLLMKAIEENGNVGAMETFDRHLGERHGEETTQDN</sequence>
<comment type="caution">
    <text evidence="5">The sequence shown here is derived from an EMBL/GenBank/DDBJ whole genome shotgun (WGS) entry which is preliminary data.</text>
</comment>
<dbReference type="Gene3D" id="1.25.40.20">
    <property type="entry name" value="Ankyrin repeat-containing domain"/>
    <property type="match status" value="1"/>
</dbReference>
<organism evidence="5 6">
    <name type="scientific">Porites lobata</name>
    <dbReference type="NCBI Taxonomy" id="104759"/>
    <lineage>
        <taxon>Eukaryota</taxon>
        <taxon>Metazoa</taxon>
        <taxon>Cnidaria</taxon>
        <taxon>Anthozoa</taxon>
        <taxon>Hexacorallia</taxon>
        <taxon>Scleractinia</taxon>
        <taxon>Fungiina</taxon>
        <taxon>Poritidae</taxon>
        <taxon>Porites</taxon>
    </lineage>
</organism>
<dbReference type="Proteomes" id="UP001159405">
    <property type="component" value="Unassembled WGS sequence"/>
</dbReference>
<dbReference type="InterPro" id="IPR000488">
    <property type="entry name" value="Death_dom"/>
</dbReference>
<keyword evidence="6" id="KW-1185">Reference proteome</keyword>
<keyword evidence="1" id="KW-0677">Repeat</keyword>
<dbReference type="InterPro" id="IPR050776">
    <property type="entry name" value="Ank_Repeat/CDKN_Inhibitor"/>
</dbReference>
<gene>
    <name evidence="5" type="ORF">PLOB_00003364</name>
</gene>
<dbReference type="Pfam" id="PF12796">
    <property type="entry name" value="Ank_2"/>
    <property type="match status" value="1"/>
</dbReference>
<evidence type="ECO:0000313" key="6">
    <source>
        <dbReference type="Proteomes" id="UP001159405"/>
    </source>
</evidence>
<dbReference type="PANTHER" id="PTHR24201:SF15">
    <property type="entry name" value="ANKYRIN REPEAT DOMAIN-CONTAINING PROTEIN 66"/>
    <property type="match status" value="1"/>
</dbReference>
<keyword evidence="2 3" id="KW-0040">ANK repeat</keyword>
<dbReference type="PROSITE" id="PS50017">
    <property type="entry name" value="DEATH_DOMAIN"/>
    <property type="match status" value="1"/>
</dbReference>
<evidence type="ECO:0000256" key="1">
    <source>
        <dbReference type="ARBA" id="ARBA00022737"/>
    </source>
</evidence>
<feature type="domain" description="Death" evidence="4">
    <location>
        <begin position="628"/>
        <end position="682"/>
    </location>
</feature>
<dbReference type="EMBL" id="CALNXK010000112">
    <property type="protein sequence ID" value="CAH3158753.1"/>
    <property type="molecule type" value="Genomic_DNA"/>
</dbReference>
<evidence type="ECO:0000259" key="4">
    <source>
        <dbReference type="PROSITE" id="PS50017"/>
    </source>
</evidence>
<dbReference type="InterPro" id="IPR002110">
    <property type="entry name" value="Ankyrin_rpt"/>
</dbReference>
<protein>
    <recommendedName>
        <fullName evidence="4">Death domain-containing protein</fullName>
    </recommendedName>
</protein>
<dbReference type="InterPro" id="IPR036770">
    <property type="entry name" value="Ankyrin_rpt-contain_sf"/>
</dbReference>
<dbReference type="PROSITE" id="PS50088">
    <property type="entry name" value="ANK_REPEAT"/>
    <property type="match status" value="2"/>
</dbReference>
<evidence type="ECO:0000256" key="2">
    <source>
        <dbReference type="ARBA" id="ARBA00023043"/>
    </source>
</evidence>
<dbReference type="Gene3D" id="1.10.533.10">
    <property type="entry name" value="Death Domain, Fas"/>
    <property type="match status" value="1"/>
</dbReference>
<feature type="repeat" description="ANK" evidence="3">
    <location>
        <begin position="66"/>
        <end position="88"/>
    </location>
</feature>
<dbReference type="Pfam" id="PF00023">
    <property type="entry name" value="Ank"/>
    <property type="match status" value="1"/>
</dbReference>
<accession>A0ABN8Q797</accession>
<evidence type="ECO:0000313" key="5">
    <source>
        <dbReference type="EMBL" id="CAH3158753.1"/>
    </source>
</evidence>
<dbReference type="SUPFAM" id="SSF48403">
    <property type="entry name" value="Ankyrin repeat"/>
    <property type="match status" value="1"/>
</dbReference>
<reference evidence="5 6" key="1">
    <citation type="submission" date="2022-05" db="EMBL/GenBank/DDBJ databases">
        <authorList>
            <consortium name="Genoscope - CEA"/>
            <person name="William W."/>
        </authorList>
    </citation>
    <scope>NUCLEOTIDE SEQUENCE [LARGE SCALE GENOMIC DNA]</scope>
</reference>
<dbReference type="PROSITE" id="PS50297">
    <property type="entry name" value="ANK_REP_REGION"/>
    <property type="match status" value="2"/>
</dbReference>
<proteinExistence type="predicted"/>
<dbReference type="InterPro" id="IPR011029">
    <property type="entry name" value="DEATH-like_dom_sf"/>
</dbReference>
<feature type="repeat" description="ANK" evidence="3">
    <location>
        <begin position="101"/>
        <end position="133"/>
    </location>
</feature>
<evidence type="ECO:0000256" key="3">
    <source>
        <dbReference type="PROSITE-ProRule" id="PRU00023"/>
    </source>
</evidence>